<evidence type="ECO:0000256" key="2">
    <source>
        <dbReference type="ARBA" id="ARBA00009748"/>
    </source>
</evidence>
<comment type="similarity">
    <text evidence="2">Belongs to the plant LTP family.</text>
</comment>
<evidence type="ECO:0000313" key="12">
    <source>
        <dbReference type="EMBL" id="KAL1214349.1"/>
    </source>
</evidence>
<accession>A0ABD1BBN4</accession>
<dbReference type="SUPFAM" id="SSF47699">
    <property type="entry name" value="Bifunctional inhibitor/lipid-transfer protein/seed storage 2S albumin"/>
    <property type="match status" value="1"/>
</dbReference>
<keyword evidence="6" id="KW-0472">Membrane</keyword>
<sequence>MLSSVTGSGCMNFLTGSDTSPTTACCGALKSLTGIGMECLCLIVTASVPINLPINRTLAISLPRACGIPNVPVQCKASAAPLPAPAHCSSLIGPVSFGPTTSPTNSQIPDDPAFFGPTTSQYPDEEQYNPETDNRRDPRGSTHSASLPSSSLSLELSFLLFAFAFEMIDFF</sequence>
<dbReference type="GO" id="GO:0098552">
    <property type="term" value="C:side of membrane"/>
    <property type="evidence" value="ECO:0007669"/>
    <property type="project" value="UniProtKB-KW"/>
</dbReference>
<keyword evidence="8" id="KW-0325">Glycoprotein</keyword>
<evidence type="ECO:0000256" key="5">
    <source>
        <dbReference type="ARBA" id="ARBA00022729"/>
    </source>
</evidence>
<protein>
    <submittedName>
        <fullName evidence="12">Non-specific lipid transfer protein GPI-anchored 21</fullName>
    </submittedName>
</protein>
<comment type="subcellular location">
    <subcellularLocation>
        <location evidence="1">Cell membrane</location>
        <topology evidence="1">Lipid-anchor</topology>
        <topology evidence="1">GPI-anchor</topology>
    </subcellularLocation>
</comment>
<evidence type="ECO:0000256" key="10">
    <source>
        <dbReference type="SAM" id="MobiDB-lite"/>
    </source>
</evidence>
<dbReference type="Pfam" id="PF14368">
    <property type="entry name" value="LTP_2"/>
    <property type="match status" value="1"/>
</dbReference>
<gene>
    <name evidence="12" type="ORF">V5N11_014582</name>
</gene>
<evidence type="ECO:0000256" key="7">
    <source>
        <dbReference type="ARBA" id="ARBA00023157"/>
    </source>
</evidence>
<evidence type="ECO:0000313" key="13">
    <source>
        <dbReference type="Proteomes" id="UP001558713"/>
    </source>
</evidence>
<evidence type="ECO:0000259" key="11">
    <source>
        <dbReference type="SMART" id="SM00499"/>
    </source>
</evidence>
<dbReference type="SMART" id="SM00499">
    <property type="entry name" value="AAI"/>
    <property type="match status" value="1"/>
</dbReference>
<dbReference type="InterPro" id="IPR036312">
    <property type="entry name" value="Bifun_inhib/LTP/seed_sf"/>
</dbReference>
<feature type="region of interest" description="Disordered" evidence="10">
    <location>
        <begin position="99"/>
        <end position="148"/>
    </location>
</feature>
<evidence type="ECO:0000256" key="3">
    <source>
        <dbReference type="ARBA" id="ARBA00022475"/>
    </source>
</evidence>
<proteinExistence type="inferred from homology"/>
<evidence type="ECO:0000256" key="6">
    <source>
        <dbReference type="ARBA" id="ARBA00023136"/>
    </source>
</evidence>
<name>A0ABD1BBN4_CARAN</name>
<keyword evidence="5" id="KW-0732">Signal</keyword>
<organism evidence="12 13">
    <name type="scientific">Cardamine amara subsp. amara</name>
    <dbReference type="NCBI Taxonomy" id="228776"/>
    <lineage>
        <taxon>Eukaryota</taxon>
        <taxon>Viridiplantae</taxon>
        <taxon>Streptophyta</taxon>
        <taxon>Embryophyta</taxon>
        <taxon>Tracheophyta</taxon>
        <taxon>Spermatophyta</taxon>
        <taxon>Magnoliopsida</taxon>
        <taxon>eudicotyledons</taxon>
        <taxon>Gunneridae</taxon>
        <taxon>Pentapetalae</taxon>
        <taxon>rosids</taxon>
        <taxon>malvids</taxon>
        <taxon>Brassicales</taxon>
        <taxon>Brassicaceae</taxon>
        <taxon>Cardamineae</taxon>
        <taxon>Cardamine</taxon>
    </lineage>
</organism>
<evidence type="ECO:0000256" key="8">
    <source>
        <dbReference type="ARBA" id="ARBA00023180"/>
    </source>
</evidence>
<feature type="compositionally biased region" description="Polar residues" evidence="10">
    <location>
        <begin position="99"/>
        <end position="108"/>
    </location>
</feature>
<comment type="caution">
    <text evidence="12">The sequence shown here is derived from an EMBL/GenBank/DDBJ whole genome shotgun (WGS) entry which is preliminary data.</text>
</comment>
<dbReference type="Proteomes" id="UP001558713">
    <property type="component" value="Unassembled WGS sequence"/>
</dbReference>
<feature type="domain" description="Bifunctional inhibitor/plant lipid transfer protein/seed storage helical" evidence="11">
    <location>
        <begin position="10"/>
        <end position="75"/>
    </location>
</feature>
<dbReference type="InterPro" id="IPR016140">
    <property type="entry name" value="Bifunc_inhib/LTP/seed_store"/>
</dbReference>
<dbReference type="InterPro" id="IPR043325">
    <property type="entry name" value="LTSS"/>
</dbReference>
<dbReference type="GO" id="GO:0005886">
    <property type="term" value="C:plasma membrane"/>
    <property type="evidence" value="ECO:0007669"/>
    <property type="project" value="UniProtKB-SubCell"/>
</dbReference>
<evidence type="ECO:0000256" key="4">
    <source>
        <dbReference type="ARBA" id="ARBA00022622"/>
    </source>
</evidence>
<dbReference type="AlphaFoldDB" id="A0ABD1BBN4"/>
<dbReference type="EMBL" id="JBANAX010000316">
    <property type="protein sequence ID" value="KAL1214349.1"/>
    <property type="molecule type" value="Genomic_DNA"/>
</dbReference>
<dbReference type="CDD" id="cd00010">
    <property type="entry name" value="AAI_LTSS"/>
    <property type="match status" value="1"/>
</dbReference>
<dbReference type="Gene3D" id="1.10.110.10">
    <property type="entry name" value="Plant lipid-transfer and hydrophobic proteins"/>
    <property type="match status" value="1"/>
</dbReference>
<keyword evidence="13" id="KW-1185">Reference proteome</keyword>
<evidence type="ECO:0000256" key="1">
    <source>
        <dbReference type="ARBA" id="ARBA00004609"/>
    </source>
</evidence>
<reference evidence="12 13" key="1">
    <citation type="submission" date="2024-04" db="EMBL/GenBank/DDBJ databases">
        <title>Genome assembly C_amara_ONT_v2.</title>
        <authorList>
            <person name="Yant L."/>
            <person name="Moore C."/>
            <person name="Slenker M."/>
        </authorList>
    </citation>
    <scope>NUCLEOTIDE SEQUENCE [LARGE SCALE GENOMIC DNA]</scope>
    <source>
        <tissue evidence="12">Leaf</tissue>
    </source>
</reference>
<keyword evidence="3" id="KW-1003">Cell membrane</keyword>
<evidence type="ECO:0000256" key="9">
    <source>
        <dbReference type="ARBA" id="ARBA00023288"/>
    </source>
</evidence>
<keyword evidence="7" id="KW-1015">Disulfide bond</keyword>
<keyword evidence="9" id="KW-0449">Lipoprotein</keyword>
<dbReference type="PANTHER" id="PTHR33044">
    <property type="entry name" value="BIFUNCTIONAL INHIBITOR/LIPID-TRANSFER PROTEIN/SEED STORAGE 2S ALBUMIN SUPERFAMILY PROTEIN-RELATED"/>
    <property type="match status" value="1"/>
</dbReference>
<keyword evidence="4" id="KW-0336">GPI-anchor</keyword>